<dbReference type="EC" id="2.7.7.77" evidence="8"/>
<name>A0A6B8REY6_9BACL</name>
<protein>
    <recommendedName>
        <fullName evidence="8">Probable molybdenum cofactor guanylyltransferase</fullName>
        <shortName evidence="8">MoCo guanylyltransferase</shortName>
        <ecNumber evidence="8">2.7.7.77</ecNumber>
    </recommendedName>
    <alternativeName>
        <fullName evidence="8">GTP:molybdopterin guanylyltransferase</fullName>
    </alternativeName>
    <alternativeName>
        <fullName evidence="8">Mo-MPT guanylyltransferase</fullName>
    </alternativeName>
    <alternativeName>
        <fullName evidence="8">Molybdopterin guanylyltransferase</fullName>
    </alternativeName>
    <alternativeName>
        <fullName evidence="8">Molybdopterin-guanine dinucleotide synthase</fullName>
        <shortName evidence="8">MGD synthase</shortName>
    </alternativeName>
</protein>
<keyword evidence="1 8" id="KW-0963">Cytoplasm</keyword>
<comment type="domain">
    <text evidence="8">The N-terminal domain determines nucleotide recognition and specific binding, while the C-terminal domain determines the specific binding to the target protein.</text>
</comment>
<keyword evidence="7 8" id="KW-0501">Molybdenum cofactor biosynthesis</keyword>
<evidence type="ECO:0000313" key="10">
    <source>
        <dbReference type="EMBL" id="QGQ94497.1"/>
    </source>
</evidence>
<dbReference type="Pfam" id="PF12804">
    <property type="entry name" value="NTP_transf_3"/>
    <property type="match status" value="1"/>
</dbReference>
<dbReference type="RefSeq" id="WP_155699504.1">
    <property type="nucleotide sequence ID" value="NZ_CP034235.1"/>
</dbReference>
<dbReference type="Proteomes" id="UP000426246">
    <property type="component" value="Chromosome"/>
</dbReference>
<keyword evidence="11" id="KW-1185">Reference proteome</keyword>
<organism evidence="10 11">
    <name type="scientific">Paenibacillus psychroresistens</name>
    <dbReference type="NCBI Taxonomy" id="1778678"/>
    <lineage>
        <taxon>Bacteria</taxon>
        <taxon>Bacillati</taxon>
        <taxon>Bacillota</taxon>
        <taxon>Bacilli</taxon>
        <taxon>Bacillales</taxon>
        <taxon>Paenibacillaceae</taxon>
        <taxon>Paenibacillus</taxon>
    </lineage>
</organism>
<proteinExistence type="inferred from homology"/>
<dbReference type="InterPro" id="IPR013482">
    <property type="entry name" value="Molybde_CF_guanTrfase"/>
</dbReference>
<comment type="catalytic activity">
    <reaction evidence="8">
        <text>Mo-molybdopterin + GTP + H(+) = Mo-molybdopterin guanine dinucleotide + diphosphate</text>
        <dbReference type="Rhea" id="RHEA:34243"/>
        <dbReference type="ChEBI" id="CHEBI:15378"/>
        <dbReference type="ChEBI" id="CHEBI:33019"/>
        <dbReference type="ChEBI" id="CHEBI:37565"/>
        <dbReference type="ChEBI" id="CHEBI:71302"/>
        <dbReference type="ChEBI" id="CHEBI:71310"/>
        <dbReference type="EC" id="2.7.7.77"/>
    </reaction>
</comment>
<evidence type="ECO:0000313" key="11">
    <source>
        <dbReference type="Proteomes" id="UP000426246"/>
    </source>
</evidence>
<dbReference type="CDD" id="cd02503">
    <property type="entry name" value="MobA"/>
    <property type="match status" value="1"/>
</dbReference>
<accession>A0A6B8REY6</accession>
<comment type="function">
    <text evidence="8">Transfers a GMP moiety from GTP to Mo-molybdopterin (Mo-MPT) cofactor (Moco or molybdenum cofactor) to form Mo-molybdopterin guanine dinucleotide (Mo-MGD) cofactor.</text>
</comment>
<dbReference type="KEGG" id="ppsc:EHS13_06045"/>
<gene>
    <name evidence="8" type="primary">mobA</name>
    <name evidence="10" type="ORF">EHS13_06045</name>
</gene>
<dbReference type="InterPro" id="IPR029044">
    <property type="entry name" value="Nucleotide-diphossugar_trans"/>
</dbReference>
<feature type="binding site" evidence="8">
    <location>
        <position position="111"/>
    </location>
    <ligand>
        <name>GTP</name>
        <dbReference type="ChEBI" id="CHEBI:37565"/>
    </ligand>
</feature>
<dbReference type="EMBL" id="CP034235">
    <property type="protein sequence ID" value="QGQ94497.1"/>
    <property type="molecule type" value="Genomic_DNA"/>
</dbReference>
<comment type="similarity">
    <text evidence="8">Belongs to the MobA family.</text>
</comment>
<dbReference type="SUPFAM" id="SSF53448">
    <property type="entry name" value="Nucleotide-diphospho-sugar transferases"/>
    <property type="match status" value="1"/>
</dbReference>
<evidence type="ECO:0000256" key="7">
    <source>
        <dbReference type="ARBA" id="ARBA00023150"/>
    </source>
</evidence>
<dbReference type="OrthoDB" id="9788394at2"/>
<feature type="binding site" evidence="8">
    <location>
        <begin position="14"/>
        <end position="16"/>
    </location>
    <ligand>
        <name>GTP</name>
        <dbReference type="ChEBI" id="CHEBI:37565"/>
    </ligand>
</feature>
<evidence type="ECO:0000259" key="9">
    <source>
        <dbReference type="Pfam" id="PF12804"/>
    </source>
</evidence>
<dbReference type="PANTHER" id="PTHR19136:SF81">
    <property type="entry name" value="MOLYBDENUM COFACTOR GUANYLYLTRANSFERASE"/>
    <property type="match status" value="1"/>
</dbReference>
<dbReference type="Gene3D" id="3.90.550.10">
    <property type="entry name" value="Spore Coat Polysaccharide Biosynthesis Protein SpsA, Chain A"/>
    <property type="match status" value="1"/>
</dbReference>
<feature type="binding site" evidence="8">
    <location>
        <position position="26"/>
    </location>
    <ligand>
        <name>GTP</name>
        <dbReference type="ChEBI" id="CHEBI:37565"/>
    </ligand>
</feature>
<comment type="caution">
    <text evidence="8">Lacks conserved residue(s) required for the propagation of feature annotation.</text>
</comment>
<evidence type="ECO:0000256" key="6">
    <source>
        <dbReference type="ARBA" id="ARBA00023134"/>
    </source>
</evidence>
<dbReference type="InterPro" id="IPR025877">
    <property type="entry name" value="MobA-like_NTP_Trfase"/>
</dbReference>
<dbReference type="GO" id="GO:0005525">
    <property type="term" value="F:GTP binding"/>
    <property type="evidence" value="ECO:0007669"/>
    <property type="project" value="UniProtKB-UniRule"/>
</dbReference>
<feature type="binding site" evidence="8">
    <location>
        <position position="111"/>
    </location>
    <ligand>
        <name>Mg(2+)</name>
        <dbReference type="ChEBI" id="CHEBI:18420"/>
    </ligand>
</feature>
<dbReference type="HAMAP" id="MF_00316">
    <property type="entry name" value="MobA"/>
    <property type="match status" value="1"/>
</dbReference>
<dbReference type="PANTHER" id="PTHR19136">
    <property type="entry name" value="MOLYBDENUM COFACTOR GUANYLYLTRANSFERASE"/>
    <property type="match status" value="1"/>
</dbReference>
<keyword evidence="6 8" id="KW-0342">GTP-binding</keyword>
<comment type="subcellular location">
    <subcellularLocation>
        <location evidence="8">Cytoplasm</location>
    </subcellularLocation>
</comment>
<keyword evidence="4 8" id="KW-0547">Nucleotide-binding</keyword>
<feature type="binding site" evidence="8">
    <location>
        <position position="82"/>
    </location>
    <ligand>
        <name>GTP</name>
        <dbReference type="ChEBI" id="CHEBI:37565"/>
    </ligand>
</feature>
<evidence type="ECO:0000256" key="3">
    <source>
        <dbReference type="ARBA" id="ARBA00022723"/>
    </source>
</evidence>
<keyword evidence="2 8" id="KW-0808">Transferase</keyword>
<keyword evidence="10" id="KW-0548">Nucleotidyltransferase</keyword>
<dbReference type="GO" id="GO:0006777">
    <property type="term" value="P:Mo-molybdopterin cofactor biosynthetic process"/>
    <property type="evidence" value="ECO:0007669"/>
    <property type="project" value="UniProtKB-KW"/>
</dbReference>
<sequence>MRLLGQDSRGIVLLAGGASRRMGQDKWMLDAGEMTVMERIISVLYPLGGELWIIAATSDDLKKPDKFPDLSQRFPNIHKTHDTSHDIGPLAGIAAGLANCTQAYILVSASDMPFPSIAVAEGLFDLCMTANAQAAIPQFEGRHHPLFAVYRQDCLSSLMAYIANDGRRVMEWVQSLDIAILPEEQIKQLDPQGTALFNMNNRDDYELALKHIQEKDHL</sequence>
<keyword evidence="5 8" id="KW-0460">Magnesium</keyword>
<comment type="cofactor">
    <cofactor evidence="8">
        <name>Mg(2+)</name>
        <dbReference type="ChEBI" id="CHEBI:18420"/>
    </cofactor>
</comment>
<keyword evidence="3 8" id="KW-0479">Metal-binding</keyword>
<feature type="domain" description="MobA-like NTP transferase" evidence="9">
    <location>
        <begin position="12"/>
        <end position="171"/>
    </location>
</feature>
<evidence type="ECO:0000256" key="8">
    <source>
        <dbReference type="HAMAP-Rule" id="MF_00316"/>
    </source>
</evidence>
<evidence type="ECO:0000256" key="5">
    <source>
        <dbReference type="ARBA" id="ARBA00022842"/>
    </source>
</evidence>
<dbReference type="AlphaFoldDB" id="A0A6B8REY6"/>
<evidence type="ECO:0000256" key="1">
    <source>
        <dbReference type="ARBA" id="ARBA00022490"/>
    </source>
</evidence>
<evidence type="ECO:0000256" key="4">
    <source>
        <dbReference type="ARBA" id="ARBA00022741"/>
    </source>
</evidence>
<evidence type="ECO:0000256" key="2">
    <source>
        <dbReference type="ARBA" id="ARBA00022679"/>
    </source>
</evidence>
<dbReference type="GO" id="GO:0061603">
    <property type="term" value="F:molybdenum cofactor guanylyltransferase activity"/>
    <property type="evidence" value="ECO:0007669"/>
    <property type="project" value="UniProtKB-EC"/>
</dbReference>
<dbReference type="GO" id="GO:0046872">
    <property type="term" value="F:metal ion binding"/>
    <property type="evidence" value="ECO:0007669"/>
    <property type="project" value="UniProtKB-KW"/>
</dbReference>
<reference evidence="11" key="1">
    <citation type="submission" date="2018-11" db="EMBL/GenBank/DDBJ databases">
        <title>Complete genome sequence of Paenibacillus sp. ML311-T8.</title>
        <authorList>
            <person name="Nam Y.-D."/>
            <person name="Kang J."/>
            <person name="Chung W.-H."/>
            <person name="Park Y.S."/>
        </authorList>
    </citation>
    <scope>NUCLEOTIDE SEQUENCE [LARGE SCALE GENOMIC DNA]</scope>
    <source>
        <strain evidence="11">ML311-T8</strain>
    </source>
</reference>
<dbReference type="GO" id="GO:0005737">
    <property type="term" value="C:cytoplasm"/>
    <property type="evidence" value="ECO:0007669"/>
    <property type="project" value="UniProtKB-SubCell"/>
</dbReference>